<dbReference type="SFLD" id="SFLDS00028">
    <property type="entry name" value="Proline_Racemase"/>
    <property type="match status" value="1"/>
</dbReference>
<evidence type="ECO:0000313" key="3">
    <source>
        <dbReference type="Proteomes" id="UP000319817"/>
    </source>
</evidence>
<evidence type="ECO:0000256" key="1">
    <source>
        <dbReference type="ARBA" id="ARBA00007529"/>
    </source>
</evidence>
<dbReference type="PANTHER" id="PTHR33442:SF1">
    <property type="entry name" value="TRANS-3-HYDROXY-L-PROLINE DEHYDRATASE"/>
    <property type="match status" value="1"/>
</dbReference>
<dbReference type="AlphaFoldDB" id="A0A517P0D3"/>
<accession>A0A517P0D3</accession>
<dbReference type="EC" id="5.1.1.8" evidence="2"/>
<keyword evidence="2" id="KW-0413">Isomerase</keyword>
<gene>
    <name evidence="2" type="ORF">K239x_48490</name>
</gene>
<sequence length="318" mass="34175">MAWTNSVGMIQRIHTIDSHTAGEPTRVIVDGAPDLGTGSVADQLVRFRESFDAVRCGVVREPRGSDVLVGAMLCKPADPSCDAGVIFFNNVGFLGMCGHGLIGVVQTLKELGRLSSDSCLIETAAGVVSAKLNDDGSISVDNVASYRIAKDVEIQVQGIGNVVGDIAWGGNWFFLVKTPACDLHLSRVRQLQDHAGNIRSHLNSSGFPDVDHVELFGPPTKAGSHSQNFVLCPGLEYDRSPCGTGTSAKLACLAEDGKLMPGERWVQEGILGTAFECTYRWMDETKSRIIPTISGTAFITSESTLRFDSDDPFREGIR</sequence>
<dbReference type="Proteomes" id="UP000319817">
    <property type="component" value="Chromosome"/>
</dbReference>
<dbReference type="EMBL" id="CP036526">
    <property type="protein sequence ID" value="QDT12837.1"/>
    <property type="molecule type" value="Genomic_DNA"/>
</dbReference>
<dbReference type="SUPFAM" id="SSF54506">
    <property type="entry name" value="Diaminopimelate epimerase-like"/>
    <property type="match status" value="1"/>
</dbReference>
<comment type="similarity">
    <text evidence="1">Belongs to the proline racemase family.</text>
</comment>
<keyword evidence="3" id="KW-1185">Reference proteome</keyword>
<dbReference type="PIRSF" id="PIRSF029792">
    <property type="entry name" value="Pro_racemase"/>
    <property type="match status" value="1"/>
</dbReference>
<protein>
    <submittedName>
        <fullName evidence="2">4-hydroxyproline epimerase</fullName>
        <ecNumber evidence="2">5.1.1.8</ecNumber>
    </submittedName>
</protein>
<dbReference type="Pfam" id="PF05544">
    <property type="entry name" value="Pro_racemase"/>
    <property type="match status" value="1"/>
</dbReference>
<dbReference type="InterPro" id="IPR008794">
    <property type="entry name" value="Pro_racemase_fam"/>
</dbReference>
<proteinExistence type="inferred from homology"/>
<organism evidence="2 3">
    <name type="scientific">Stieleria marina</name>
    <dbReference type="NCBI Taxonomy" id="1930275"/>
    <lineage>
        <taxon>Bacteria</taxon>
        <taxon>Pseudomonadati</taxon>
        <taxon>Planctomycetota</taxon>
        <taxon>Planctomycetia</taxon>
        <taxon>Pirellulales</taxon>
        <taxon>Pirellulaceae</taxon>
        <taxon>Stieleria</taxon>
    </lineage>
</organism>
<dbReference type="PANTHER" id="PTHR33442">
    <property type="entry name" value="TRANS-3-HYDROXY-L-PROLINE DEHYDRATASE"/>
    <property type="match status" value="1"/>
</dbReference>
<evidence type="ECO:0000313" key="2">
    <source>
        <dbReference type="EMBL" id="QDT12837.1"/>
    </source>
</evidence>
<dbReference type="GO" id="GO:0047580">
    <property type="term" value="F:4-hydroxyproline epimerase activity"/>
    <property type="evidence" value="ECO:0007669"/>
    <property type="project" value="UniProtKB-EC"/>
</dbReference>
<dbReference type="Gene3D" id="3.10.310.10">
    <property type="entry name" value="Diaminopimelate Epimerase, Chain A, domain 1"/>
    <property type="match status" value="2"/>
</dbReference>
<reference evidence="2 3" key="1">
    <citation type="submission" date="2019-02" db="EMBL/GenBank/DDBJ databases">
        <title>Deep-cultivation of Planctomycetes and their phenomic and genomic characterization uncovers novel biology.</title>
        <authorList>
            <person name="Wiegand S."/>
            <person name="Jogler M."/>
            <person name="Boedeker C."/>
            <person name="Pinto D."/>
            <person name="Vollmers J."/>
            <person name="Rivas-Marin E."/>
            <person name="Kohn T."/>
            <person name="Peeters S.H."/>
            <person name="Heuer A."/>
            <person name="Rast P."/>
            <person name="Oberbeckmann S."/>
            <person name="Bunk B."/>
            <person name="Jeske O."/>
            <person name="Meyerdierks A."/>
            <person name="Storesund J.E."/>
            <person name="Kallscheuer N."/>
            <person name="Luecker S."/>
            <person name="Lage O.M."/>
            <person name="Pohl T."/>
            <person name="Merkel B.J."/>
            <person name="Hornburger P."/>
            <person name="Mueller R.-W."/>
            <person name="Bruemmer F."/>
            <person name="Labrenz M."/>
            <person name="Spormann A.M."/>
            <person name="Op den Camp H."/>
            <person name="Overmann J."/>
            <person name="Amann R."/>
            <person name="Jetten M.S.M."/>
            <person name="Mascher T."/>
            <person name="Medema M.H."/>
            <person name="Devos D.P."/>
            <person name="Kaster A.-K."/>
            <person name="Ovreas L."/>
            <person name="Rohde M."/>
            <person name="Galperin M.Y."/>
            <person name="Jogler C."/>
        </authorList>
    </citation>
    <scope>NUCLEOTIDE SEQUENCE [LARGE SCALE GENOMIC DNA]</scope>
    <source>
        <strain evidence="2 3">K23_9</strain>
    </source>
</reference>
<name>A0A517P0D3_9BACT</name>